<keyword evidence="2" id="KW-1185">Reference proteome</keyword>
<evidence type="ECO:0000313" key="1">
    <source>
        <dbReference type="EMBL" id="WSA35388.1"/>
    </source>
</evidence>
<name>A0ABZ1EM98_9ACTN</name>
<dbReference type="Proteomes" id="UP001334804">
    <property type="component" value="Chromosome"/>
</dbReference>
<evidence type="ECO:0000313" key="2">
    <source>
        <dbReference type="Proteomes" id="UP001334804"/>
    </source>
</evidence>
<gene>
    <name evidence="1" type="ORF">OIE14_15750</name>
</gene>
<organism evidence="1 2">
    <name type="scientific">Micromonospora peucetia</name>
    <dbReference type="NCBI Taxonomy" id="47871"/>
    <lineage>
        <taxon>Bacteria</taxon>
        <taxon>Bacillati</taxon>
        <taxon>Actinomycetota</taxon>
        <taxon>Actinomycetes</taxon>
        <taxon>Micromonosporales</taxon>
        <taxon>Micromonosporaceae</taxon>
        <taxon>Micromonospora</taxon>
    </lineage>
</organism>
<proteinExistence type="predicted"/>
<sequence length="186" mass="19924">MSYRRRGYRNGSRQQDGYLRNLRYETPKEGVGKLLEKLGEWGGLAAGLAAATALARQGVPVPPVVMAGSGLVLGFASGVLAKAAVNATFDTVKVRRAGAEPASVGSLAAEIEQIIARLERNHQGLVGVMDRIGTNHAWLMTVITGASPALMQQVNGKLTGARRSVEEACTLLRQSKDNLRRYLRAI</sequence>
<protein>
    <submittedName>
        <fullName evidence="1">Uncharacterized protein</fullName>
    </submittedName>
</protein>
<reference evidence="1 2" key="1">
    <citation type="submission" date="2022-10" db="EMBL/GenBank/DDBJ databases">
        <title>The complete genomes of actinobacterial strains from the NBC collection.</title>
        <authorList>
            <person name="Joergensen T.S."/>
            <person name="Alvarez Arevalo M."/>
            <person name="Sterndorff E.B."/>
            <person name="Faurdal D."/>
            <person name="Vuksanovic O."/>
            <person name="Mourched A.-S."/>
            <person name="Charusanti P."/>
            <person name="Shaw S."/>
            <person name="Blin K."/>
            <person name="Weber T."/>
        </authorList>
    </citation>
    <scope>NUCLEOTIDE SEQUENCE [LARGE SCALE GENOMIC DNA]</scope>
    <source>
        <strain evidence="1 2">NBC 01809</strain>
    </source>
</reference>
<accession>A0ABZ1EM98</accession>
<dbReference type="EMBL" id="CP109071">
    <property type="protein sequence ID" value="WSA35388.1"/>
    <property type="molecule type" value="Genomic_DNA"/>
</dbReference>
<dbReference type="RefSeq" id="WP_266319983.1">
    <property type="nucleotide sequence ID" value="NZ_CP109071.1"/>
</dbReference>